<dbReference type="Proteomes" id="UP000501421">
    <property type="component" value="Chromosome"/>
</dbReference>
<evidence type="ECO:0000313" key="3">
    <source>
        <dbReference type="EMBL" id="BBW97312.1"/>
    </source>
</evidence>
<feature type="domain" description="ATP-grasp" evidence="2">
    <location>
        <begin position="119"/>
        <end position="356"/>
    </location>
</feature>
<dbReference type="InterPro" id="IPR011761">
    <property type="entry name" value="ATP-grasp"/>
</dbReference>
<dbReference type="RefSeq" id="WP_033018647.1">
    <property type="nucleotide sequence ID" value="NZ_AP022557.1"/>
</dbReference>
<keyword evidence="1" id="KW-0547">Nucleotide-binding</keyword>
<accession>A0A679FL94</accession>
<evidence type="ECO:0000313" key="4">
    <source>
        <dbReference type="Proteomes" id="UP000501421"/>
    </source>
</evidence>
<organism evidence="3 4">
    <name type="scientific">Geobacillus subterraneus</name>
    <dbReference type="NCBI Taxonomy" id="129338"/>
    <lineage>
        <taxon>Bacteria</taxon>
        <taxon>Bacillati</taxon>
        <taxon>Bacillota</taxon>
        <taxon>Bacilli</taxon>
        <taxon>Bacillales</taxon>
        <taxon>Anoxybacillaceae</taxon>
        <taxon>Geobacillus</taxon>
    </lineage>
</organism>
<sequence length="359" mass="40468">MEKQPTMAVLTEIKDKNEQARFGSIHRFCEELEQYGSERGLFVYVTSPSLYLQRLGYQRSNGAWSKQDVPPANVIYNRLHSRSSEHSPAFAELLTRLAEEGGVMFNRRFLHKWEVHGYIERHRHLRPYLPKTSLWNDPGELEAFLSAFPAVFLKPIHGSQGRGILRLERQNGGIGLRRSTAAASATIDQPIDVFVSALWQQTTAPMIIQQGLELRSLDSRPVDFRFLCHRTRHNAWRVTSAVARAASPDQFVANLARGGELLAVNAVLQEWYPKSVAFQQKQLLKEIALEAAAALALEADGMYGELGIDLAVDIHDHPWIIEVNSKPSKHVEMVPAAKTIRPSAKAIVNYSLTLIEEKE</sequence>
<dbReference type="GO" id="GO:0046872">
    <property type="term" value="F:metal ion binding"/>
    <property type="evidence" value="ECO:0007669"/>
    <property type="project" value="InterPro"/>
</dbReference>
<dbReference type="PROSITE" id="PS50975">
    <property type="entry name" value="ATP_GRASP"/>
    <property type="match status" value="1"/>
</dbReference>
<evidence type="ECO:0000256" key="1">
    <source>
        <dbReference type="PROSITE-ProRule" id="PRU00409"/>
    </source>
</evidence>
<proteinExistence type="predicted"/>
<dbReference type="EMBL" id="AP022557">
    <property type="protein sequence ID" value="BBW97312.1"/>
    <property type="molecule type" value="Genomic_DNA"/>
</dbReference>
<dbReference type="Pfam" id="PF14398">
    <property type="entry name" value="ATPgrasp_YheCD"/>
    <property type="match status" value="1"/>
</dbReference>
<keyword evidence="4" id="KW-1185">Reference proteome</keyword>
<dbReference type="InterPro" id="IPR026838">
    <property type="entry name" value="YheC/D"/>
</dbReference>
<dbReference type="GO" id="GO:0005524">
    <property type="term" value="F:ATP binding"/>
    <property type="evidence" value="ECO:0007669"/>
    <property type="project" value="UniProtKB-UniRule"/>
</dbReference>
<gene>
    <name evidence="3" type="ORF">GsuE55_21450</name>
</gene>
<reference evidence="4" key="1">
    <citation type="journal article" date="2020" name="Microbiol. Resour. Announc.">
        <title>Complete Genome Sequence of Geobacillus sp. Strain E55-1, Isolated from Mine Geyser in Japan.</title>
        <authorList>
            <person name="Miyazaki K."/>
            <person name="Hase E."/>
            <person name="Tokito N."/>
        </authorList>
    </citation>
    <scope>NUCLEOTIDE SEQUENCE [LARGE SCALE GENOMIC DNA]</scope>
    <source>
        <strain evidence="4">E55-1</strain>
    </source>
</reference>
<protein>
    <recommendedName>
        <fullName evidence="2">ATP-grasp domain-containing protein</fullName>
    </recommendedName>
</protein>
<evidence type="ECO:0000259" key="2">
    <source>
        <dbReference type="PROSITE" id="PS50975"/>
    </source>
</evidence>
<dbReference type="SUPFAM" id="SSF56059">
    <property type="entry name" value="Glutathione synthetase ATP-binding domain-like"/>
    <property type="match status" value="1"/>
</dbReference>
<dbReference type="Gene3D" id="3.30.470.20">
    <property type="entry name" value="ATP-grasp fold, B domain"/>
    <property type="match status" value="1"/>
</dbReference>
<dbReference type="AlphaFoldDB" id="A0A679FL94"/>
<name>A0A679FL94_9BACL</name>
<keyword evidence="1" id="KW-0067">ATP-binding</keyword>